<reference evidence="9" key="1">
    <citation type="journal article" date="2019" name="Int. J. Syst. Evol. Microbiol.">
        <title>The Global Catalogue of Microorganisms (GCM) 10K type strain sequencing project: providing services to taxonomists for standard genome sequencing and annotation.</title>
        <authorList>
            <consortium name="The Broad Institute Genomics Platform"/>
            <consortium name="The Broad Institute Genome Sequencing Center for Infectious Disease"/>
            <person name="Wu L."/>
            <person name="Ma J."/>
        </authorList>
    </citation>
    <scope>NUCLEOTIDE SEQUENCE [LARGE SCALE GENOMIC DNA]</scope>
    <source>
        <strain evidence="9">JCM 17338</strain>
    </source>
</reference>
<evidence type="ECO:0000259" key="6">
    <source>
        <dbReference type="PROSITE" id="PS51371"/>
    </source>
</evidence>
<dbReference type="InterPro" id="IPR050986">
    <property type="entry name" value="GutQ/KpsF_isomerases"/>
</dbReference>
<proteinExistence type="inferred from homology"/>
<organism evidence="8 9">
    <name type="scientific">Pedobacter ginsengiterrae</name>
    <dbReference type="NCBI Taxonomy" id="871696"/>
    <lineage>
        <taxon>Bacteria</taxon>
        <taxon>Pseudomonadati</taxon>
        <taxon>Bacteroidota</taxon>
        <taxon>Sphingobacteriia</taxon>
        <taxon>Sphingobacteriales</taxon>
        <taxon>Sphingobacteriaceae</taxon>
        <taxon>Pedobacter</taxon>
    </lineage>
</organism>
<dbReference type="PROSITE" id="PS51464">
    <property type="entry name" value="SIS"/>
    <property type="match status" value="1"/>
</dbReference>
<comment type="similarity">
    <text evidence="1 4">Belongs to the SIS family. GutQ/KpsF subfamily.</text>
</comment>
<dbReference type="Gene3D" id="3.10.580.10">
    <property type="entry name" value="CBS-domain"/>
    <property type="match status" value="1"/>
</dbReference>
<dbReference type="Gene3D" id="3.40.50.10490">
    <property type="entry name" value="Glucose-6-phosphate isomerase like protein, domain 1"/>
    <property type="match status" value="1"/>
</dbReference>
<evidence type="ECO:0000256" key="1">
    <source>
        <dbReference type="ARBA" id="ARBA00008165"/>
    </source>
</evidence>
<dbReference type="EMBL" id="BAABAK010000018">
    <property type="protein sequence ID" value="GAA3979231.1"/>
    <property type="molecule type" value="Genomic_DNA"/>
</dbReference>
<dbReference type="RefSeq" id="WP_316760371.1">
    <property type="nucleotide sequence ID" value="NZ_BAABAK010000018.1"/>
</dbReference>
<dbReference type="PANTHER" id="PTHR42745:SF1">
    <property type="entry name" value="ARABINOSE 5-PHOSPHATE ISOMERASE KDSD"/>
    <property type="match status" value="1"/>
</dbReference>
<dbReference type="CDD" id="cd05014">
    <property type="entry name" value="SIS_Kpsf"/>
    <property type="match status" value="1"/>
</dbReference>
<dbReference type="SUPFAM" id="SSF53697">
    <property type="entry name" value="SIS domain"/>
    <property type="match status" value="1"/>
</dbReference>
<evidence type="ECO:0000313" key="9">
    <source>
        <dbReference type="Proteomes" id="UP001501081"/>
    </source>
</evidence>
<evidence type="ECO:0000259" key="7">
    <source>
        <dbReference type="PROSITE" id="PS51464"/>
    </source>
</evidence>
<dbReference type="InterPro" id="IPR046342">
    <property type="entry name" value="CBS_dom_sf"/>
</dbReference>
<dbReference type="Proteomes" id="UP001501081">
    <property type="component" value="Unassembled WGS sequence"/>
</dbReference>
<protein>
    <submittedName>
        <fullName evidence="8">KpsF/GutQ family sugar-phosphate isomerase</fullName>
    </submittedName>
</protein>
<name>A0ABP7QAT4_9SPHI</name>
<evidence type="ECO:0000256" key="3">
    <source>
        <dbReference type="ARBA" id="ARBA00023122"/>
    </source>
</evidence>
<dbReference type="GO" id="GO:0016853">
    <property type="term" value="F:isomerase activity"/>
    <property type="evidence" value="ECO:0007669"/>
    <property type="project" value="UniProtKB-KW"/>
</dbReference>
<feature type="domain" description="CBS" evidence="6">
    <location>
        <begin position="271"/>
        <end position="322"/>
    </location>
</feature>
<feature type="domain" description="CBS" evidence="6">
    <location>
        <begin position="206"/>
        <end position="262"/>
    </location>
</feature>
<dbReference type="Pfam" id="PF00571">
    <property type="entry name" value="CBS"/>
    <property type="match status" value="2"/>
</dbReference>
<evidence type="ECO:0000313" key="8">
    <source>
        <dbReference type="EMBL" id="GAA3979231.1"/>
    </source>
</evidence>
<keyword evidence="9" id="KW-1185">Reference proteome</keyword>
<dbReference type="InterPro" id="IPR035474">
    <property type="entry name" value="SIS_Kpsf"/>
</dbReference>
<dbReference type="NCBIfam" id="TIGR00393">
    <property type="entry name" value="kpsF"/>
    <property type="match status" value="1"/>
</dbReference>
<evidence type="ECO:0000256" key="5">
    <source>
        <dbReference type="PROSITE-ProRule" id="PRU00703"/>
    </source>
</evidence>
<dbReference type="InterPro" id="IPR046348">
    <property type="entry name" value="SIS_dom_sf"/>
</dbReference>
<evidence type="ECO:0000256" key="2">
    <source>
        <dbReference type="ARBA" id="ARBA00022737"/>
    </source>
</evidence>
<dbReference type="PANTHER" id="PTHR42745">
    <property type="match status" value="1"/>
</dbReference>
<feature type="domain" description="SIS" evidence="7">
    <location>
        <begin position="36"/>
        <end position="179"/>
    </location>
</feature>
<accession>A0ABP7QAT4</accession>
<evidence type="ECO:0000256" key="4">
    <source>
        <dbReference type="PIRNR" id="PIRNR004692"/>
    </source>
</evidence>
<dbReference type="CDD" id="cd04604">
    <property type="entry name" value="CBS_pair_SIS_assoc"/>
    <property type="match status" value="1"/>
</dbReference>
<keyword evidence="3 5" id="KW-0129">CBS domain</keyword>
<gene>
    <name evidence="8" type="ORF">GCM10022246_34130</name>
</gene>
<dbReference type="InterPro" id="IPR004800">
    <property type="entry name" value="KdsD/KpsF-type"/>
</dbReference>
<dbReference type="PIRSF" id="PIRSF004692">
    <property type="entry name" value="KdsD_KpsF"/>
    <property type="match status" value="1"/>
</dbReference>
<dbReference type="InterPro" id="IPR001347">
    <property type="entry name" value="SIS_dom"/>
</dbReference>
<keyword evidence="8" id="KW-0413">Isomerase</keyword>
<dbReference type="PROSITE" id="PS51371">
    <property type="entry name" value="CBS"/>
    <property type="match status" value="2"/>
</dbReference>
<keyword evidence="2" id="KW-0677">Repeat</keyword>
<dbReference type="SMART" id="SM00116">
    <property type="entry name" value="CBS"/>
    <property type="match status" value="2"/>
</dbReference>
<dbReference type="InterPro" id="IPR000644">
    <property type="entry name" value="CBS_dom"/>
</dbReference>
<sequence>MKSKKSIIQSAVSTLELEAAAILNVAKNINDDFEKVVSTILQCNGRVIVTGIGKSAIIAQKIVATFNSTGTPAIFMHAADAIHGDLGMIQINDVIICLSKSGNTPEIKVLIPLLKIAGNVLIGMVGETNSFLAQQSNLMLDTSVEKEACPHNLAPTTSTTAQLAMGDALAICLLECREFNERDFAKYHPGGSLGKKLYLKAGDLALANEKPSIKLSASVKEVLIEISKNRLGAVAVVDNKNEILGVITDGDIRRMLENNTDIAHLKAENIMGKNPKSIQHDALAVDALDIIKKNNITQLLVLKQNTYFGIIHLHDLLNEGIV</sequence>
<dbReference type="Pfam" id="PF01380">
    <property type="entry name" value="SIS"/>
    <property type="match status" value="1"/>
</dbReference>
<comment type="caution">
    <text evidence="8">The sequence shown here is derived from an EMBL/GenBank/DDBJ whole genome shotgun (WGS) entry which is preliminary data.</text>
</comment>